<protein>
    <submittedName>
        <fullName evidence="2">Uncharacterized protein</fullName>
    </submittedName>
</protein>
<dbReference type="GeneID" id="28998030"/>
<feature type="transmembrane region" description="Helical" evidence="1">
    <location>
        <begin position="100"/>
        <end position="120"/>
    </location>
</feature>
<gene>
    <name evidence="2" type="ORF">PHYBLDRAFT_173871</name>
</gene>
<evidence type="ECO:0000256" key="1">
    <source>
        <dbReference type="SAM" id="Phobius"/>
    </source>
</evidence>
<dbReference type="Proteomes" id="UP000077315">
    <property type="component" value="Unassembled WGS sequence"/>
</dbReference>
<dbReference type="InParanoid" id="A0A162N2Y1"/>
<dbReference type="VEuPathDB" id="FungiDB:PHYBLDRAFT_173871"/>
<dbReference type="AlphaFoldDB" id="A0A162N2Y1"/>
<keyword evidence="3" id="KW-1185">Reference proteome</keyword>
<evidence type="ECO:0000313" key="3">
    <source>
        <dbReference type="Proteomes" id="UP000077315"/>
    </source>
</evidence>
<keyword evidence="1" id="KW-1133">Transmembrane helix</keyword>
<dbReference type="EMBL" id="KV440997">
    <property type="protein sequence ID" value="OAD67958.1"/>
    <property type="molecule type" value="Genomic_DNA"/>
</dbReference>
<dbReference type="OrthoDB" id="10539329at2759"/>
<keyword evidence="1" id="KW-0472">Membrane</keyword>
<reference evidence="3" key="1">
    <citation type="submission" date="2015-06" db="EMBL/GenBank/DDBJ databases">
        <title>Expansion of signal transduction pathways in fungi by whole-genome duplication.</title>
        <authorList>
            <consortium name="DOE Joint Genome Institute"/>
            <person name="Corrochano L.M."/>
            <person name="Kuo A."/>
            <person name="Marcet-Houben M."/>
            <person name="Polaino S."/>
            <person name="Salamov A."/>
            <person name="Villalobos J.M."/>
            <person name="Alvarez M.I."/>
            <person name="Avalos J."/>
            <person name="Benito E.P."/>
            <person name="Benoit I."/>
            <person name="Burger G."/>
            <person name="Camino L.P."/>
            <person name="Canovas D."/>
            <person name="Cerda-Olmedo E."/>
            <person name="Cheng J.-F."/>
            <person name="Dominguez A."/>
            <person name="Elias M."/>
            <person name="Eslava A.P."/>
            <person name="Glaser F."/>
            <person name="Grimwood J."/>
            <person name="Gutierrez G."/>
            <person name="Heitman J."/>
            <person name="Henrissat B."/>
            <person name="Iturriaga E.A."/>
            <person name="Lang B.F."/>
            <person name="Lavin J.L."/>
            <person name="Lee S."/>
            <person name="Li W."/>
            <person name="Lindquist E."/>
            <person name="Lopez-Garcia S."/>
            <person name="Luque E.M."/>
            <person name="Marcos A.T."/>
            <person name="Martin J."/>
            <person name="McCluskey K."/>
            <person name="Medina H.R."/>
            <person name="Miralles-Duran A."/>
            <person name="Miyazaki A."/>
            <person name="Munoz-Torres E."/>
            <person name="Oguiza J.A."/>
            <person name="Ohm R."/>
            <person name="Olmedo M."/>
            <person name="Orejas M."/>
            <person name="Ortiz-Castellanos L."/>
            <person name="Pisabarro A.G."/>
            <person name="Rodriguez-Romero J."/>
            <person name="Ruiz-Herrera J."/>
            <person name="Ruiz-Vazquez R."/>
            <person name="Sanz C."/>
            <person name="Schackwitz W."/>
            <person name="Schmutz J."/>
            <person name="Shahriari M."/>
            <person name="Shelest E."/>
            <person name="Silva-Franco F."/>
            <person name="Soanes D."/>
            <person name="Syed K."/>
            <person name="Tagua V.G."/>
            <person name="Talbot N.J."/>
            <person name="Thon M."/>
            <person name="De vries R.P."/>
            <person name="Wiebenga A."/>
            <person name="Yadav J.S."/>
            <person name="Braun E.L."/>
            <person name="Baker S."/>
            <person name="Garre V."/>
            <person name="Horwitz B."/>
            <person name="Torres-Martinez S."/>
            <person name="Idnurm A."/>
            <person name="Herrera-Estrella A."/>
            <person name="Gabaldon T."/>
            <person name="Grigoriev I.V."/>
        </authorList>
    </citation>
    <scope>NUCLEOTIDE SEQUENCE [LARGE SCALE GENOMIC DNA]</scope>
    <source>
        <strain evidence="3">NRRL 1555(-)</strain>
    </source>
</reference>
<organism evidence="2 3">
    <name type="scientific">Phycomyces blakesleeanus (strain ATCC 8743b / DSM 1359 / FGSC 10004 / NBRC 33097 / NRRL 1555)</name>
    <dbReference type="NCBI Taxonomy" id="763407"/>
    <lineage>
        <taxon>Eukaryota</taxon>
        <taxon>Fungi</taxon>
        <taxon>Fungi incertae sedis</taxon>
        <taxon>Mucoromycota</taxon>
        <taxon>Mucoromycotina</taxon>
        <taxon>Mucoromycetes</taxon>
        <taxon>Mucorales</taxon>
        <taxon>Phycomycetaceae</taxon>
        <taxon>Phycomyces</taxon>
    </lineage>
</organism>
<dbReference type="RefSeq" id="XP_018285998.1">
    <property type="nucleotide sequence ID" value="XM_018437124.1"/>
</dbReference>
<accession>A0A162N2Y1</accession>
<keyword evidence="1" id="KW-0812">Transmembrane</keyword>
<proteinExistence type="predicted"/>
<evidence type="ECO:0000313" key="2">
    <source>
        <dbReference type="EMBL" id="OAD67958.1"/>
    </source>
</evidence>
<sequence>MAHSNVQPVYAAPPVMVEQVQQQPPVAYCAQPTPVYYSPNRMSVVNTPNVVPVAQYGPYPRSFCEPPDCCCFRGQLCKKKTISRTTLPNPNTVRLKTIRVYRILVFLNSVITKLFFLLSLNSLRFGPITTPFSLIFHYVQKTILDHFSFASSPEFMTLTPNTYRWIWS</sequence>
<name>A0A162N2Y1_PHYB8</name>